<accession>A0A1P8UUH5</accession>
<name>A0A1P8UUH5_9RHOB</name>
<organism evidence="2 3">
    <name type="scientific">Salipiger abyssi</name>
    <dbReference type="NCBI Taxonomy" id="1250539"/>
    <lineage>
        <taxon>Bacteria</taxon>
        <taxon>Pseudomonadati</taxon>
        <taxon>Pseudomonadota</taxon>
        <taxon>Alphaproteobacteria</taxon>
        <taxon>Rhodobacterales</taxon>
        <taxon>Roseobacteraceae</taxon>
        <taxon>Salipiger</taxon>
    </lineage>
</organism>
<dbReference type="EMBL" id="CP015093">
    <property type="protein sequence ID" value="APZ53035.1"/>
    <property type="molecule type" value="Genomic_DNA"/>
</dbReference>
<keyword evidence="3" id="KW-1185">Reference proteome</keyword>
<protein>
    <submittedName>
        <fullName evidence="2">Uncharacterized protein</fullName>
    </submittedName>
</protein>
<evidence type="ECO:0000256" key="1">
    <source>
        <dbReference type="SAM" id="SignalP"/>
    </source>
</evidence>
<dbReference type="Proteomes" id="UP000187059">
    <property type="component" value="Chromosome"/>
</dbReference>
<dbReference type="STRING" id="1250539.Ga0080574_TMP2701"/>
<feature type="chain" id="PRO_5012049265" evidence="1">
    <location>
        <begin position="21"/>
        <end position="186"/>
    </location>
</feature>
<gene>
    <name evidence="2" type="ORF">Ga0080574_TMP2701</name>
</gene>
<proteinExistence type="predicted"/>
<dbReference type="OrthoDB" id="7876829at2"/>
<dbReference type="KEGG" id="paby:Ga0080574_TMP2701"/>
<keyword evidence="1" id="KW-0732">Signal</keyword>
<evidence type="ECO:0000313" key="2">
    <source>
        <dbReference type="EMBL" id="APZ53035.1"/>
    </source>
</evidence>
<feature type="signal peptide" evidence="1">
    <location>
        <begin position="1"/>
        <end position="20"/>
    </location>
</feature>
<evidence type="ECO:0000313" key="3">
    <source>
        <dbReference type="Proteomes" id="UP000187059"/>
    </source>
</evidence>
<dbReference type="AlphaFoldDB" id="A0A1P8UUH5"/>
<dbReference type="RefSeq" id="WP_076700113.1">
    <property type="nucleotide sequence ID" value="NZ_CP015093.1"/>
</dbReference>
<sequence length="186" mass="20816" precursor="true">MSRRFIAAVLSASLAVTAFAAAPARADEKDLARLIGTAATLAVIGSAISQASNGNDSNAVRVHQTWPPRSNGYPPAAWHRDREDRWQGHRTAPSRQNHGRNLLPGQCVQNVNLGRVRQIVSKHCLKQNGIKANRLPERCEIEFRIRGEKRKAYMAQCLSKAGYDFGHRRHGGDRFGGRDDRHRYRD</sequence>
<reference evidence="2 3" key="1">
    <citation type="submission" date="2016-04" db="EMBL/GenBank/DDBJ databases">
        <title>Deep-sea bacteria in the southern Pacific.</title>
        <authorList>
            <person name="Tang K."/>
        </authorList>
    </citation>
    <scope>NUCLEOTIDE SEQUENCE [LARGE SCALE GENOMIC DNA]</scope>
    <source>
        <strain evidence="2 3">JLT2014</strain>
    </source>
</reference>